<reference evidence="3" key="1">
    <citation type="submission" date="2020-03" db="EMBL/GenBank/DDBJ databases">
        <title>Draft Genome Sequence of Cylindrodendrum hubeiense.</title>
        <authorList>
            <person name="Buettner E."/>
            <person name="Kellner H."/>
        </authorList>
    </citation>
    <scope>NUCLEOTIDE SEQUENCE</scope>
    <source>
        <strain evidence="3">IHI 201604</strain>
    </source>
</reference>
<organism evidence="3 4">
    <name type="scientific">Cylindrodendrum hubeiense</name>
    <dbReference type="NCBI Taxonomy" id="595255"/>
    <lineage>
        <taxon>Eukaryota</taxon>
        <taxon>Fungi</taxon>
        <taxon>Dikarya</taxon>
        <taxon>Ascomycota</taxon>
        <taxon>Pezizomycotina</taxon>
        <taxon>Sordariomycetes</taxon>
        <taxon>Hypocreomycetidae</taxon>
        <taxon>Hypocreales</taxon>
        <taxon>Nectriaceae</taxon>
        <taxon>Cylindrodendrum</taxon>
    </lineage>
</organism>
<feature type="region of interest" description="Disordered" evidence="1">
    <location>
        <begin position="64"/>
        <end position="88"/>
    </location>
</feature>
<evidence type="ECO:0000313" key="4">
    <source>
        <dbReference type="Proteomes" id="UP000722485"/>
    </source>
</evidence>
<evidence type="ECO:0000313" key="3">
    <source>
        <dbReference type="EMBL" id="KAF7557138.1"/>
    </source>
</evidence>
<dbReference type="EMBL" id="JAANBB010000007">
    <property type="protein sequence ID" value="KAF7557138.1"/>
    <property type="molecule type" value="Genomic_DNA"/>
</dbReference>
<keyword evidence="4" id="KW-1185">Reference proteome</keyword>
<dbReference type="AlphaFoldDB" id="A0A9P5HKC5"/>
<sequence length="404" mass="45206">MTNIPSNNSQPVVDLSRLDSARKSANKIMVNRLTRKVESYPDTHLSDFLKHQFEVYPGLIESLAESTDSESGSNEEAPPPPKKPNAVPTDGTFEILQPLDSEVLALASKEHVDHTSDVLPGQLPKEFLIGLNGNLDAAETLHELNTTSVLGLGPSIVLKVGLFLDTDQISNLEYVQSRCPDVPTPRCLGAFQYVNKTYFFMSRAPAMTLEGVWPTLSQSHKVSIRDQLSQIFVKLRSQAPGISPETSGQLKLGSFATGKCKDTRRQQRVSDKTISTEAQFNDFLFQAPNRAMSQLIKALRSSMRDDHRMVMTHGDLHPRNIMVSWEQSQGGDEKGPEAELKVTSILDWELAGWYPEYWEYLKALNTVTPRGPLRDWPNFIPTKTIGCYPVEYAMDCVIDRWLGQ</sequence>
<accession>A0A9P5HKC5</accession>
<dbReference type="InterPro" id="IPR002575">
    <property type="entry name" value="Aminoglycoside_PTrfase"/>
</dbReference>
<gene>
    <name evidence="3" type="ORF">G7Z17_g958</name>
</gene>
<feature type="domain" description="Aminoglycoside phosphotransferase" evidence="2">
    <location>
        <begin position="180"/>
        <end position="368"/>
    </location>
</feature>
<proteinExistence type="predicted"/>
<dbReference type="OrthoDB" id="5404599at2759"/>
<dbReference type="Pfam" id="PF01636">
    <property type="entry name" value="APH"/>
    <property type="match status" value="1"/>
</dbReference>
<dbReference type="SUPFAM" id="SSF56112">
    <property type="entry name" value="Protein kinase-like (PK-like)"/>
    <property type="match status" value="1"/>
</dbReference>
<evidence type="ECO:0000256" key="1">
    <source>
        <dbReference type="SAM" id="MobiDB-lite"/>
    </source>
</evidence>
<comment type="caution">
    <text evidence="3">The sequence shown here is derived from an EMBL/GenBank/DDBJ whole genome shotgun (WGS) entry which is preliminary data.</text>
</comment>
<dbReference type="Proteomes" id="UP000722485">
    <property type="component" value="Unassembled WGS sequence"/>
</dbReference>
<name>A0A9P5HKC5_9HYPO</name>
<dbReference type="InterPro" id="IPR011009">
    <property type="entry name" value="Kinase-like_dom_sf"/>
</dbReference>
<dbReference type="Gene3D" id="3.90.1200.10">
    <property type="match status" value="1"/>
</dbReference>
<dbReference type="PANTHER" id="PTHR21310:SF58">
    <property type="entry name" value="AMINOGLYCOSIDE PHOSPHOTRANSFERASE DOMAIN-CONTAINING PROTEIN"/>
    <property type="match status" value="1"/>
</dbReference>
<protein>
    <recommendedName>
        <fullName evidence="2">Aminoglycoside phosphotransferase domain-containing protein</fullName>
    </recommendedName>
</protein>
<dbReference type="PANTHER" id="PTHR21310">
    <property type="entry name" value="AMINOGLYCOSIDE PHOSPHOTRANSFERASE-RELATED-RELATED"/>
    <property type="match status" value="1"/>
</dbReference>
<dbReference type="InterPro" id="IPR051678">
    <property type="entry name" value="AGP_Transferase"/>
</dbReference>
<evidence type="ECO:0000259" key="2">
    <source>
        <dbReference type="Pfam" id="PF01636"/>
    </source>
</evidence>